<dbReference type="GO" id="GO:0007033">
    <property type="term" value="P:vacuole organization"/>
    <property type="evidence" value="ECO:0007669"/>
    <property type="project" value="TreeGrafter"/>
</dbReference>
<dbReference type="GO" id="GO:0030674">
    <property type="term" value="F:protein-macromolecule adaptor activity"/>
    <property type="evidence" value="ECO:0007669"/>
    <property type="project" value="TreeGrafter"/>
</dbReference>
<keyword evidence="5" id="KW-0472">Membrane</keyword>
<feature type="coiled-coil region" evidence="8">
    <location>
        <begin position="728"/>
        <end position="755"/>
    </location>
</feature>
<evidence type="ECO:0000256" key="8">
    <source>
        <dbReference type="SAM" id="Coils"/>
    </source>
</evidence>
<dbReference type="InterPro" id="IPR058919">
    <property type="entry name" value="Pep3/Vps18_RING_C"/>
</dbReference>
<dbReference type="GO" id="GO:0006886">
    <property type="term" value="P:intracellular protein transport"/>
    <property type="evidence" value="ECO:0007669"/>
    <property type="project" value="UniProtKB-UniRule"/>
</dbReference>
<dbReference type="GO" id="GO:0006904">
    <property type="term" value="P:vesicle docking involved in exocytosis"/>
    <property type="evidence" value="ECO:0007669"/>
    <property type="project" value="TreeGrafter"/>
</dbReference>
<dbReference type="Proteomes" id="UP000788993">
    <property type="component" value="Unassembled WGS sequence"/>
</dbReference>
<evidence type="ECO:0000256" key="1">
    <source>
        <dbReference type="ARBA" id="ARBA00010454"/>
    </source>
</evidence>
<dbReference type="GO" id="GO:0005768">
    <property type="term" value="C:endosome"/>
    <property type="evidence" value="ECO:0007669"/>
    <property type="project" value="TreeGrafter"/>
</dbReference>
<evidence type="ECO:0000256" key="4">
    <source>
        <dbReference type="ARBA" id="ARBA00022833"/>
    </source>
</evidence>
<dbReference type="CDD" id="cd16462">
    <property type="entry name" value="RING-H2_Pep3p-like"/>
    <property type="match status" value="1"/>
</dbReference>
<sequence length="882" mass="101644">MFNFEEVQLQFQIQAPIQKLLVKGNVLYLVLINGLVYRIYLDNPEKVDKIQVDSNNVTVANAYLDPYGYHLVVQTTKNEYFYLNIQSVQFKSLSKLKGNIVCSFVFFASHVTKKSTGPILVGTTTGIINEYRIDQNKERSFKQLWRGKDTLTAMYATQDEKGIVSLVVHLGERKLARFQGSLGDSLLKNNPLLLSFGVISVFTANESTFAFIEQTDDGSSRLVIGDLVFQTRNELQRYEILTADYKSLLLTKYHVIASSRNEMVIFNQLNGKQVSQEHLIFDVLDTTADYRMQTYWVYSSSTIHELVADEEHSDVWKVMMEKKMYDDALQLVGSDQLKRNIVLINKGYDLLENGDTDEAARVLANTSESFEQVVLKFMKSPSLLVYLEAKLNKLPKSMYMQRVMLTSWMVELYVKKINSGESPDLEGFLKQYSDSVDKETVYQILLSHNRKEELVQFSLMKEDYSFLLKYYLNLQQWDKALQILSKEQKPELIYKCATALLINYPAKTVDLWLRLVDDLDFRKLLPALLTYNKSIALGHGIAPKHNHALRFLNFLVKEKQIKDKLVHNTLLSLLVTYPSDDEKLVLNYLESRSKTLFNREKSYEVLFDADFVLRLCFEYNKIMSAIFIYSMLEDYESAVSLALKHGLIESAILVADKPSPSLQRKNLWLQISTILIQRTVNNQPVALELEGGTTIRSLLSYLMKKCDLLTMKDLLPLFPDFVVIDDFKDEIVRSLESLSNDMENLSMEMTASLQQSEKISRKMEEFQQDRFQIIEPNESCGLCGKILVIRKFIVFPCLHSFHQDCLVREILESTDYKSKNAIYKLQKKLLAAKGNKPMMEELKQEIDQLLSAKCCLCSDIKINSIEEPLVKSADKEQSEWLL</sequence>
<evidence type="ECO:0008006" key="13">
    <source>
        <dbReference type="Google" id="ProtNLM"/>
    </source>
</evidence>
<dbReference type="EMBL" id="JAEUBD010001266">
    <property type="protein sequence ID" value="KAH3662733.1"/>
    <property type="molecule type" value="Genomic_DNA"/>
</dbReference>
<dbReference type="AlphaFoldDB" id="A0A9P8T1F0"/>
<dbReference type="GO" id="GO:0048284">
    <property type="term" value="P:organelle fusion"/>
    <property type="evidence" value="ECO:0007669"/>
    <property type="project" value="TreeGrafter"/>
</dbReference>
<keyword evidence="12" id="KW-1185">Reference proteome</keyword>
<keyword evidence="4" id="KW-0862">Zinc</keyword>
<reference evidence="11" key="2">
    <citation type="submission" date="2021-01" db="EMBL/GenBank/DDBJ databases">
        <authorList>
            <person name="Schikora-Tamarit M.A."/>
        </authorList>
    </citation>
    <scope>NUCLEOTIDE SEQUENCE</scope>
    <source>
        <strain evidence="11">NCAIM Y.01608</strain>
    </source>
</reference>
<evidence type="ECO:0000256" key="7">
    <source>
        <dbReference type="PROSITE-ProRule" id="PRU01006"/>
    </source>
</evidence>
<reference evidence="11" key="1">
    <citation type="journal article" date="2021" name="Open Biol.">
        <title>Shared evolutionary footprints suggest mitochondrial oxidative damage underlies multiple complex I losses in fungi.</title>
        <authorList>
            <person name="Schikora-Tamarit M.A."/>
            <person name="Marcet-Houben M."/>
            <person name="Nosek J."/>
            <person name="Gabaldon T."/>
        </authorList>
    </citation>
    <scope>NUCLEOTIDE SEQUENCE</scope>
    <source>
        <strain evidence="11">NCAIM Y.01608</strain>
    </source>
</reference>
<organism evidence="11 12">
    <name type="scientific">Ogataea polymorpha</name>
    <dbReference type="NCBI Taxonomy" id="460523"/>
    <lineage>
        <taxon>Eukaryota</taxon>
        <taxon>Fungi</taxon>
        <taxon>Dikarya</taxon>
        <taxon>Ascomycota</taxon>
        <taxon>Saccharomycotina</taxon>
        <taxon>Pichiomycetes</taxon>
        <taxon>Pichiales</taxon>
        <taxon>Pichiaceae</taxon>
        <taxon>Ogataea</taxon>
    </lineage>
</organism>
<gene>
    <name evidence="11" type="ORF">OGATHE_004309</name>
</gene>
<dbReference type="GO" id="GO:0008270">
    <property type="term" value="F:zinc ion binding"/>
    <property type="evidence" value="ECO:0007669"/>
    <property type="project" value="UniProtKB-KW"/>
</dbReference>
<dbReference type="InterPro" id="IPR000547">
    <property type="entry name" value="Clathrin_H-chain/VPS_repeat"/>
</dbReference>
<accession>A0A9P8T1F0</accession>
<comment type="caution">
    <text evidence="11">The sequence shown here is derived from an EMBL/GenBank/DDBJ whole genome shotgun (WGS) entry which is preliminary data.</text>
</comment>
<evidence type="ECO:0000256" key="2">
    <source>
        <dbReference type="ARBA" id="ARBA00022723"/>
    </source>
</evidence>
<keyword evidence="2" id="KW-0479">Metal-binding</keyword>
<evidence type="ECO:0000259" key="10">
    <source>
        <dbReference type="Pfam" id="PF26148"/>
    </source>
</evidence>
<comment type="subcellular location">
    <subcellularLocation>
        <location evidence="6">Endomembrane system</location>
        <topology evidence="6">Peripheral membrane protein</topology>
        <orientation evidence="6">Cytoplasmic side</orientation>
    </subcellularLocation>
</comment>
<feature type="domain" description="Pep3/Vps18 beta-propeller" evidence="9">
    <location>
        <begin position="1"/>
        <end position="307"/>
    </location>
</feature>
<evidence type="ECO:0000259" key="9">
    <source>
        <dbReference type="Pfam" id="PF05131"/>
    </source>
</evidence>
<feature type="domain" description="Pep3/Vps18 RING C-terminal" evidence="10">
    <location>
        <begin position="774"/>
        <end position="863"/>
    </location>
</feature>
<dbReference type="GO" id="GO:0098588">
    <property type="term" value="C:bounding membrane of organelle"/>
    <property type="evidence" value="ECO:0007669"/>
    <property type="project" value="UniProtKB-ARBA"/>
</dbReference>
<evidence type="ECO:0000256" key="3">
    <source>
        <dbReference type="ARBA" id="ARBA00022771"/>
    </source>
</evidence>
<protein>
    <recommendedName>
        <fullName evidence="13">Pep3/Vps18/deep orange domain-containing protein</fullName>
    </recommendedName>
</protein>
<dbReference type="PANTHER" id="PTHR23323">
    <property type="entry name" value="VACUOLAR PROTEIN SORTING-ASSOCIATED PROTEIN"/>
    <property type="match status" value="1"/>
</dbReference>
<dbReference type="PROSITE" id="PS50236">
    <property type="entry name" value="CHCR"/>
    <property type="match status" value="1"/>
</dbReference>
<dbReference type="SUPFAM" id="SSF57850">
    <property type="entry name" value="RING/U-box"/>
    <property type="match status" value="1"/>
</dbReference>
<evidence type="ECO:0000313" key="12">
    <source>
        <dbReference type="Proteomes" id="UP000788993"/>
    </source>
</evidence>
<evidence type="ECO:0000313" key="11">
    <source>
        <dbReference type="EMBL" id="KAH3662733.1"/>
    </source>
</evidence>
<evidence type="ECO:0000256" key="5">
    <source>
        <dbReference type="ARBA" id="ARBA00023136"/>
    </source>
</evidence>
<dbReference type="GO" id="GO:0007032">
    <property type="term" value="P:endosome organization"/>
    <property type="evidence" value="ECO:0007669"/>
    <property type="project" value="TreeGrafter"/>
</dbReference>
<dbReference type="InterPro" id="IPR007810">
    <property type="entry name" value="Pep3/Vps18_beta-prop"/>
</dbReference>
<keyword evidence="3" id="KW-0863">Zinc-finger</keyword>
<feature type="repeat" description="CHCR" evidence="7">
    <location>
        <begin position="518"/>
        <end position="684"/>
    </location>
</feature>
<name>A0A9P8T1F0_9ASCO</name>
<dbReference type="Pfam" id="PF05131">
    <property type="entry name" value="Pep3_Vps18"/>
    <property type="match status" value="1"/>
</dbReference>
<comment type="similarity">
    <text evidence="1">Belongs to the VPS18 family.</text>
</comment>
<proteinExistence type="inferred from homology"/>
<dbReference type="PANTHER" id="PTHR23323:SF26">
    <property type="entry name" value="VACUOLAR PROTEIN SORTING-ASSOCIATED PROTEIN 18 HOMOLOG"/>
    <property type="match status" value="1"/>
</dbReference>
<keyword evidence="8" id="KW-0175">Coiled coil</keyword>
<dbReference type="Pfam" id="PF26148">
    <property type="entry name" value="VPS18_RING_C"/>
    <property type="match status" value="1"/>
</dbReference>
<evidence type="ECO:0000256" key="6">
    <source>
        <dbReference type="ARBA" id="ARBA00029433"/>
    </source>
</evidence>
<dbReference type="GO" id="GO:0030897">
    <property type="term" value="C:HOPS complex"/>
    <property type="evidence" value="ECO:0007669"/>
    <property type="project" value="TreeGrafter"/>
</dbReference>